<dbReference type="EMBL" id="CP014223">
    <property type="protein sequence ID" value="AMJ39951.1"/>
    <property type="molecule type" value="Genomic_DNA"/>
</dbReference>
<keyword evidence="2" id="KW-1185">Reference proteome</keyword>
<sequence>MNLELKKVIRNTELGLFCLKAGKGVMVFLWRRLFRNNKIQKTQKKKNKIEKIKNQSQGNFTVANKDICKRGKIGFRACRIIKDRYF</sequence>
<dbReference type="Proteomes" id="UP000068026">
    <property type="component" value="Chromosome"/>
</dbReference>
<accession>A0ABM5Y777</accession>
<evidence type="ECO:0000313" key="2">
    <source>
        <dbReference type="Proteomes" id="UP000068026"/>
    </source>
</evidence>
<protein>
    <submittedName>
        <fullName evidence="1">Uncharacterized protein</fullName>
    </submittedName>
</protein>
<proteinExistence type="predicted"/>
<organism evidence="1 2">
    <name type="scientific">Anaerotignum propionicum DSM 1682</name>
    <dbReference type="NCBI Taxonomy" id="991789"/>
    <lineage>
        <taxon>Bacteria</taxon>
        <taxon>Bacillati</taxon>
        <taxon>Bacillota</taxon>
        <taxon>Clostridia</taxon>
        <taxon>Lachnospirales</taxon>
        <taxon>Anaerotignaceae</taxon>
        <taxon>Anaerotignum</taxon>
    </lineage>
</organism>
<evidence type="ECO:0000313" key="1">
    <source>
        <dbReference type="EMBL" id="AMJ39951.1"/>
    </source>
</evidence>
<name>A0ABM5Y777_ANAPI</name>
<reference evidence="1 2" key="1">
    <citation type="journal article" date="2016" name="Genome Announc.">
        <title>Complete Genome Sequence of the Amino Acid-Fermenting Clostridium propionicum X2 (DSM 1682).</title>
        <authorList>
            <person name="Poehlein A."/>
            <person name="Schlien K."/>
            <person name="Chowdhury N.P."/>
            <person name="Gottschalk G."/>
            <person name="Buckel W."/>
            <person name="Daniel R."/>
        </authorList>
    </citation>
    <scope>NUCLEOTIDE SEQUENCE [LARGE SCALE GENOMIC DNA]</scope>
    <source>
        <strain evidence="1 2">X2</strain>
    </source>
</reference>
<gene>
    <name evidence="1" type="ORF">CPRO_03290</name>
</gene>
<reference evidence="2" key="2">
    <citation type="submission" date="2016-01" db="EMBL/GenBank/DDBJ databases">
        <authorList>
            <person name="Poehlein A."/>
            <person name="Schlien K."/>
            <person name="Gottschalk G."/>
            <person name="Buckel W."/>
            <person name="Daniel R."/>
        </authorList>
    </citation>
    <scope>NUCLEOTIDE SEQUENCE [LARGE SCALE GENOMIC DNA]</scope>
    <source>
        <strain evidence="2">X2</strain>
    </source>
</reference>